<comment type="similarity">
    <text evidence="2 9 10">Belongs to the RNA polymerase beta chain family.</text>
</comment>
<evidence type="ECO:0000256" key="8">
    <source>
        <dbReference type="ARBA" id="ARBA00048552"/>
    </source>
</evidence>
<dbReference type="InterPro" id="IPR015712">
    <property type="entry name" value="DNA-dir_RNA_pol_su2"/>
</dbReference>
<comment type="subunit">
    <text evidence="7 9 11">In plastids the minimal PEP RNA polymerase catalytic core is composed of four subunits: alpha, beta, beta', and beta''. When a (nuclear-encoded) sigma factor is associated with the core the holoenzyme is formed, which can initiate transcription.</text>
</comment>
<dbReference type="Gene3D" id="3.90.1110.10">
    <property type="entry name" value="RNA polymerase Rpb2, domain 2"/>
    <property type="match status" value="1"/>
</dbReference>
<dbReference type="InterPro" id="IPR037034">
    <property type="entry name" value="RNA_pol_Rpb2_2_sf"/>
</dbReference>
<evidence type="ECO:0000256" key="9">
    <source>
        <dbReference type="HAMAP-Rule" id="MF_01321"/>
    </source>
</evidence>
<gene>
    <name evidence="9 17" type="primary">rpoB</name>
</gene>
<dbReference type="InterPro" id="IPR042107">
    <property type="entry name" value="DNA-dir_RNA_pol_bsu_ext_1_sf"/>
</dbReference>
<evidence type="ECO:0000256" key="10">
    <source>
        <dbReference type="RuleBase" id="RU000434"/>
    </source>
</evidence>
<dbReference type="Pfam" id="PF04565">
    <property type="entry name" value="RNA_pol_Rpb2_3"/>
    <property type="match status" value="1"/>
</dbReference>
<keyword evidence="3 9" id="KW-0240">DNA-directed RNA polymerase</keyword>
<keyword evidence="17" id="KW-0150">Chloroplast</keyword>
<dbReference type="PROSITE" id="PS01166">
    <property type="entry name" value="RNA_POL_BETA"/>
    <property type="match status" value="1"/>
</dbReference>
<evidence type="ECO:0000256" key="5">
    <source>
        <dbReference type="ARBA" id="ARBA00022695"/>
    </source>
</evidence>
<evidence type="ECO:0000256" key="4">
    <source>
        <dbReference type="ARBA" id="ARBA00022679"/>
    </source>
</evidence>
<geneLocation type="chloroplast" evidence="17"/>
<keyword evidence="5 9" id="KW-0548">Nucleotidyltransferase</keyword>
<dbReference type="GO" id="GO:0000428">
    <property type="term" value="C:DNA-directed RNA polymerase complex"/>
    <property type="evidence" value="ECO:0007669"/>
    <property type="project" value="UniProtKB-KW"/>
</dbReference>
<dbReference type="Gene3D" id="2.40.270.10">
    <property type="entry name" value="DNA-directed RNA polymerase, subunit 2, domain 6"/>
    <property type="match status" value="1"/>
</dbReference>
<dbReference type="InterPro" id="IPR007645">
    <property type="entry name" value="RNA_pol_Rpb2_3"/>
</dbReference>
<evidence type="ECO:0000313" key="17">
    <source>
        <dbReference type="EMBL" id="AOP19206.1"/>
    </source>
</evidence>
<evidence type="ECO:0000259" key="13">
    <source>
        <dbReference type="Pfam" id="PF00562"/>
    </source>
</evidence>
<dbReference type="Gene3D" id="2.30.150.10">
    <property type="entry name" value="DNA-directed RNA polymerase, beta subunit, external 1 domain"/>
    <property type="match status" value="1"/>
</dbReference>
<feature type="domain" description="RNA polymerase Rpb2" evidence="15">
    <location>
        <begin position="120"/>
        <end position="301"/>
    </location>
</feature>
<evidence type="ECO:0000256" key="12">
    <source>
        <dbReference type="SAM" id="SignalP"/>
    </source>
</evidence>
<comment type="function">
    <text evidence="1 9 11">DNA-dependent RNA polymerase catalyzes the transcription of DNA into RNA using the four ribonucleoside triphosphates as substrates.</text>
</comment>
<keyword evidence="12" id="KW-0732">Signal</keyword>
<evidence type="ECO:0000256" key="6">
    <source>
        <dbReference type="ARBA" id="ARBA00023163"/>
    </source>
</evidence>
<keyword evidence="17" id="KW-0934">Plastid</keyword>
<dbReference type="PANTHER" id="PTHR20856">
    <property type="entry name" value="DNA-DIRECTED RNA POLYMERASE I SUBUNIT 2"/>
    <property type="match status" value="1"/>
</dbReference>
<feature type="domain" description="RNA polymerase Rpb2" evidence="16">
    <location>
        <begin position="356"/>
        <end position="422"/>
    </location>
</feature>
<dbReference type="Pfam" id="PF04560">
    <property type="entry name" value="RNA_pol_Rpb2_7"/>
    <property type="match status" value="1"/>
</dbReference>
<dbReference type="GeneID" id="29288687"/>
<evidence type="ECO:0000256" key="7">
    <source>
        <dbReference type="ARBA" id="ARBA00026088"/>
    </source>
</evidence>
<organism evidence="17">
    <name type="scientific">Derbesia sp. WEST4838</name>
    <dbReference type="NCBI Taxonomy" id="1847751"/>
    <lineage>
        <taxon>Eukaryota</taxon>
        <taxon>Viridiplantae</taxon>
        <taxon>Chlorophyta</taxon>
        <taxon>core chlorophytes</taxon>
        <taxon>Ulvophyceae</taxon>
        <taxon>TCBD clade</taxon>
        <taxon>Bryopsidales</taxon>
        <taxon>Bryopsidineae</taxon>
        <taxon>Derbesiaceae</taxon>
        <taxon>Derbesia</taxon>
    </lineage>
</organism>
<dbReference type="InterPro" id="IPR010243">
    <property type="entry name" value="RNA_pol_bsu_bac"/>
</dbReference>
<dbReference type="EMBL" id="KX808497">
    <property type="protein sequence ID" value="AOP19206.1"/>
    <property type="molecule type" value="Genomic_DNA"/>
</dbReference>
<dbReference type="GO" id="GO:0009507">
    <property type="term" value="C:chloroplast"/>
    <property type="evidence" value="ECO:0007669"/>
    <property type="project" value="UniProtKB-SubCell"/>
</dbReference>
<feature type="domain" description="RNA polymerase Rpb2" evidence="14">
    <location>
        <begin position="1093"/>
        <end position="1166"/>
    </location>
</feature>
<name>A0A1C9JBI4_9CHLO</name>
<protein>
    <recommendedName>
        <fullName evidence="9">DNA-directed RNA polymerase subunit beta</fullName>
        <ecNumber evidence="9">2.7.7.6</ecNumber>
    </recommendedName>
    <alternativeName>
        <fullName evidence="9">PEP</fullName>
    </alternativeName>
    <alternativeName>
        <fullName evidence="9">Plastid-encoded RNA polymerase subunit beta</fullName>
        <shortName evidence="9">RNA polymerase subunit beta</shortName>
    </alternativeName>
</protein>
<dbReference type="SUPFAM" id="SSF64484">
    <property type="entry name" value="beta and beta-prime subunits of DNA dependent RNA-polymerase"/>
    <property type="match status" value="1"/>
</dbReference>
<evidence type="ECO:0000256" key="2">
    <source>
        <dbReference type="ARBA" id="ARBA00006835"/>
    </source>
</evidence>
<dbReference type="InterPro" id="IPR007120">
    <property type="entry name" value="DNA-dir_RNAP_su2_dom"/>
</dbReference>
<evidence type="ECO:0000256" key="3">
    <source>
        <dbReference type="ARBA" id="ARBA00022478"/>
    </source>
</evidence>
<proteinExistence type="inferred from homology"/>
<dbReference type="GO" id="GO:0006351">
    <property type="term" value="P:DNA-templated transcription"/>
    <property type="evidence" value="ECO:0007669"/>
    <property type="project" value="UniProtKB-UniRule"/>
</dbReference>
<comment type="catalytic activity">
    <reaction evidence="8 9 11">
        <text>RNA(n) + a ribonucleoside 5'-triphosphate = RNA(n+1) + diphosphate</text>
        <dbReference type="Rhea" id="RHEA:21248"/>
        <dbReference type="Rhea" id="RHEA-COMP:14527"/>
        <dbReference type="Rhea" id="RHEA-COMP:17342"/>
        <dbReference type="ChEBI" id="CHEBI:33019"/>
        <dbReference type="ChEBI" id="CHEBI:61557"/>
        <dbReference type="ChEBI" id="CHEBI:140395"/>
        <dbReference type="EC" id="2.7.7.6"/>
    </reaction>
</comment>
<keyword evidence="6 9" id="KW-0804">Transcription</keyword>
<dbReference type="InterPro" id="IPR007121">
    <property type="entry name" value="RNA_pol_bsu_CS"/>
</dbReference>
<keyword evidence="4 9" id="KW-0808">Transferase</keyword>
<dbReference type="Gene3D" id="2.40.50.150">
    <property type="match status" value="1"/>
</dbReference>
<dbReference type="EC" id="2.7.7.6" evidence="9"/>
<dbReference type="Gene3D" id="2.40.50.100">
    <property type="match status" value="2"/>
</dbReference>
<dbReference type="HAMAP" id="MF_01321">
    <property type="entry name" value="RNApol_bact_RpoB"/>
    <property type="match status" value="1"/>
</dbReference>
<dbReference type="InterPro" id="IPR007642">
    <property type="entry name" value="RNA_pol_Rpb2_2"/>
</dbReference>
<dbReference type="Pfam" id="PF04561">
    <property type="entry name" value="RNA_pol_Rpb2_2"/>
    <property type="match status" value="1"/>
</dbReference>
<feature type="signal peptide" evidence="12">
    <location>
        <begin position="1"/>
        <end position="18"/>
    </location>
</feature>
<dbReference type="GO" id="GO:0003899">
    <property type="term" value="F:DNA-directed RNA polymerase activity"/>
    <property type="evidence" value="ECO:0007669"/>
    <property type="project" value="UniProtKB-UniRule"/>
</dbReference>
<evidence type="ECO:0000256" key="1">
    <source>
        <dbReference type="ARBA" id="ARBA00004026"/>
    </source>
</evidence>
<dbReference type="Gene3D" id="3.90.1100.10">
    <property type="match status" value="1"/>
</dbReference>
<dbReference type="CDD" id="cd00653">
    <property type="entry name" value="RNA_pol_B_RPB2"/>
    <property type="match status" value="1"/>
</dbReference>
<dbReference type="GO" id="GO:0032549">
    <property type="term" value="F:ribonucleoside binding"/>
    <property type="evidence" value="ECO:0007669"/>
    <property type="project" value="InterPro"/>
</dbReference>
<evidence type="ECO:0000256" key="11">
    <source>
        <dbReference type="RuleBase" id="RU363031"/>
    </source>
</evidence>
<dbReference type="GO" id="GO:0003677">
    <property type="term" value="F:DNA binding"/>
    <property type="evidence" value="ECO:0007669"/>
    <property type="project" value="UniProtKB-UniRule"/>
</dbReference>
<evidence type="ECO:0000259" key="15">
    <source>
        <dbReference type="Pfam" id="PF04561"/>
    </source>
</evidence>
<dbReference type="RefSeq" id="YP_009306302.1">
    <property type="nucleotide sequence ID" value="NC_031367.1"/>
</dbReference>
<reference evidence="17" key="1">
    <citation type="journal article" date="2016" name="Genome Biol. Evol.">
        <title>Evolutionary Dynamics of Chloroplast Genomes in Low Light: A Case Study of the Endolithic Green Alga Ostreobium quekettii.</title>
        <authorList>
            <person name="R Marcelino V."/>
            <person name="Cremen M.C."/>
            <person name="Jackson C.J."/>
            <person name="Larkum A.A."/>
            <person name="Verbruggen H."/>
        </authorList>
    </citation>
    <scope>NUCLEOTIDE SEQUENCE</scope>
</reference>
<evidence type="ECO:0000259" key="14">
    <source>
        <dbReference type="Pfam" id="PF04560"/>
    </source>
</evidence>
<reference evidence="17" key="2">
    <citation type="submission" date="2016-08" db="EMBL/GenBank/DDBJ databases">
        <authorList>
            <person name="Seilhamer J.J."/>
        </authorList>
    </citation>
    <scope>NUCLEOTIDE SEQUENCE</scope>
</reference>
<feature type="domain" description="DNA-directed RNA polymerase subunit 2 hybrid-binding" evidence="13">
    <location>
        <begin position="716"/>
        <end position="1091"/>
    </location>
</feature>
<feature type="chain" id="PRO_5008894483" description="DNA-directed RNA polymerase subunit beta" evidence="12">
    <location>
        <begin position="19"/>
        <end position="1171"/>
    </location>
</feature>
<dbReference type="Pfam" id="PF00562">
    <property type="entry name" value="RNA_pol_Rpb2_6"/>
    <property type="match status" value="1"/>
</dbReference>
<dbReference type="InterPro" id="IPR007641">
    <property type="entry name" value="RNA_pol_Rpb2_7"/>
</dbReference>
<dbReference type="Gene3D" id="3.90.1800.10">
    <property type="entry name" value="RNA polymerase alpha subunit dimerisation domain"/>
    <property type="match status" value="1"/>
</dbReference>
<sequence>MFILIYKFLFFLVDLLRIQRESFFQFLEKDLGEEIDLQNGFFWSDKKIQITLYGQYYQLIRPKLTIKECLLKGKTYKSEIFVPVHIQFRWICLGEIPLMTNRGHFIINGSPRIIVNQLIRSEGIYFKQEINNINISGQNEFFRTFYVDVISKRGIWIRIELDRKRKVYICMKKTPKIPMFLFLKAIGFTDKTIFNNFNEFPQLIKYYSGSAIDSIFGNFDTYQNEENKAIQQSIFEKLLNIQSYDLGKNGRKQINLKLGLNVKTTTLTPLDCLGITQYLLQSYNNKRKFDDIDDLNNRRIRSIGDLLQIQIQQALQRLQKLLTEKSKKSDILPYLISTKPFNSTMQEFFNSCILSQFLDQVNPLAELTHKRRISALGPNGIKRETAGMDIRSIHSTYFGRLCPIETPEGKNAGLVNSLAIYTLPNSKGFLQAPYLPVFKGQIQKHLKPIYFDANTEKPFHIILADYKLSKLNFLMGSDYIMRQFTELKRTSRELIQYCTFSPLQLISVATSLIPFMEHNDANRVLMGSNMQRQAIPLLLADASNIRTKFDTRVISDTNYIQKVRISGIVLYLSQTEVHIYTPNKRIKERKNDISKLRVSQKTHNLFSKSFNLAKNSNSFNSSQLKINYSFFSIYLQYRYRKCITNRFKSRQPIQVFNFYLSTKISYFALFYQKKLNYYNIANLKIFENINLKLFRKLIDFTNFNLRKESSCYTLSNLKFQSFESTNQGTFQIQKPFISTLDWLYKGQLISDCASSENGRLALGRNLLVAYIPWQGYNFEDAILLNEKLILNEKFVSIHIEKYEFEVKETSYGLEKITRDLPISHKKLAHLDENGIIKLGSRVTSGLLLIGKIAPIEPRTLLPHEKLLYDIVGKKVEKIKDVSLYAPSTIDGRVIYITVNNNHYISQSFEEEKCLQVCLYIAEKRNLQVGDKLSGRHGNKGVISQILPNQDCPFLLNGQTIDIILNPLGVPSRMNVGQLFEALLGLAAIHLKEDYKIEVFDEKYGFDASRSIVYFKLVQLRKQTNHNWFFSKNFPGKMFLFNGQTGEKFMEPAMVGETYILKLIHMVEEKIHARSTGPYSLVTQQPLKGRAKHGGQRFGEMEVWALEGFGSAYILQELLTIKSDDTVGRNKIMEGILENQNLYFGTPESFKVLLRELQALCINLKICDRILN</sequence>
<accession>A0A1C9JBI4</accession>
<evidence type="ECO:0000259" key="16">
    <source>
        <dbReference type="Pfam" id="PF04565"/>
    </source>
</evidence>
<dbReference type="AlphaFoldDB" id="A0A1C9JBI4"/>
<dbReference type="InterPro" id="IPR014724">
    <property type="entry name" value="RNA_pol_RPB2_OB-fold"/>
</dbReference>
<dbReference type="InterPro" id="IPR037033">
    <property type="entry name" value="DNA-dir_RNAP_su2_hyb_sf"/>
</dbReference>
<comment type="subcellular location">
    <subcellularLocation>
        <location evidence="9">Plastid</location>
        <location evidence="9">Chloroplast</location>
    </subcellularLocation>
</comment>